<dbReference type="EMBL" id="AP024169">
    <property type="protein sequence ID" value="BCN30863.1"/>
    <property type="molecule type" value="Genomic_DNA"/>
</dbReference>
<keyword evidence="2" id="KW-1185">Reference proteome</keyword>
<accession>A0A7R7IE91</accession>
<evidence type="ECO:0000313" key="1">
    <source>
        <dbReference type="EMBL" id="BCN30863.1"/>
    </source>
</evidence>
<evidence type="ECO:0000313" key="2">
    <source>
        <dbReference type="Proteomes" id="UP000595897"/>
    </source>
</evidence>
<sequence>MIKHNIELESLLPKGNVICECKDHLLYMKTNRSLPTSRFDVEHLSINSYVYLPNRYKVPFRIDMTVKIDAPGLYVLIGNGHVNIGTCWSDNRRMDDIVDPARKTMFFHNHINMNEFTEVSLLYDYKEMQILINGEERYYSKKERYMKSSVFPEMNEEGFELKIACDKQVNLCIKELSITEYEDTCGILHTGELPAAITRNEAIAPDEKPTFEKCISLLPEQIQQEILKTDEYLKSLKLLKFKRQIEKHGNKITYVSSEYGFSYAIYLSNDIFDHSLQWYLITSGKPETWHRKDDRMEEMLNRYDNISRKFAERMFYNLEDCVGCYGNGCLARTLYRYHDKQKAVCHGKLKFDMSISGFEDVRAFIEEIYRLVQETVHAEIKDQFDSEFCNVRYIPKDNNVLLVWKKFCCYEDYRKPTLFAVELLKKYSNSNFVVDARNGFEDAKEDVEWGFSVLLPAMSQTDCQSVTFILNEVNDIEDEMDMWTKEFMKYFTVKKVANYEEVFE</sequence>
<name>A0A7R7IE91_9FIRM</name>
<dbReference type="AlphaFoldDB" id="A0A7R7IE91"/>
<proteinExistence type="predicted"/>
<organism evidence="1 2">
    <name type="scientific">Anaeromicropila herbilytica</name>
    <dbReference type="NCBI Taxonomy" id="2785025"/>
    <lineage>
        <taxon>Bacteria</taxon>
        <taxon>Bacillati</taxon>
        <taxon>Bacillota</taxon>
        <taxon>Clostridia</taxon>
        <taxon>Lachnospirales</taxon>
        <taxon>Lachnospiraceae</taxon>
        <taxon>Anaeromicropila</taxon>
    </lineage>
</organism>
<dbReference type="Proteomes" id="UP000595897">
    <property type="component" value="Chromosome"/>
</dbReference>
<dbReference type="KEGG" id="ahb:bsdtb5_21580"/>
<dbReference type="RefSeq" id="WP_330611597.1">
    <property type="nucleotide sequence ID" value="NZ_AP024169.1"/>
</dbReference>
<gene>
    <name evidence="1" type="ORF">bsdtb5_21580</name>
</gene>
<protein>
    <submittedName>
        <fullName evidence="1">Uncharacterized protein</fullName>
    </submittedName>
</protein>
<reference evidence="1 2" key="1">
    <citation type="submission" date="2020-11" db="EMBL/GenBank/DDBJ databases">
        <title>Draft genome sequencing of a Lachnospiraceae strain isolated from anoxic soil subjected to BSD treatment.</title>
        <authorList>
            <person name="Uek A."/>
            <person name="Tonouchi A."/>
        </authorList>
    </citation>
    <scope>NUCLEOTIDE SEQUENCE [LARGE SCALE GENOMIC DNA]</scope>
    <source>
        <strain evidence="1 2">TB5</strain>
    </source>
</reference>